<proteinExistence type="predicted"/>
<dbReference type="GO" id="GO:0004222">
    <property type="term" value="F:metalloendopeptidase activity"/>
    <property type="evidence" value="ECO:0007669"/>
    <property type="project" value="TreeGrafter"/>
</dbReference>
<dbReference type="Pfam" id="PF01551">
    <property type="entry name" value="Peptidase_M23"/>
    <property type="match status" value="1"/>
</dbReference>
<protein>
    <recommendedName>
        <fullName evidence="2">M23ase beta-sheet core domain-containing protein</fullName>
    </recommendedName>
</protein>
<keyword evidence="4" id="KW-1185">Reference proteome</keyword>
<sequence length="389" mass="43478">MSAQGLGKRWSVPVTSRFAWVLLITLLPTPAAHAGPRHDLQLLRAREAALQQRLDRTLRERSHALDALRVSEDRVAHASRALRRAQALLRRSEVRVRALAARAASLRATEARERRAIDRQAVAAYAAGREGAVQLLFSQKDPRFLARMMMYYGYVLRARGHRLMALQNTASALHQTLVAAAAETRKWRARAQVAAAQAQRFRVALARRARALRRLDRQAQSGHARLLALRRRAQRLRTLVRRLRRLPKVPGPIPQLVGPFARFRGRLPMPIPARYSSLRMARAPGHLGRWEGVLIPGRFGEDVRAVFPGRVVYANWLRGYGLLLIVENGGGFMTLYGHNQTLLKRVGDVVSAGEVIATVGDSGGFSRPGLYFDISHDGQPLDPLAWLAH</sequence>
<evidence type="ECO:0000259" key="2">
    <source>
        <dbReference type="Pfam" id="PF01551"/>
    </source>
</evidence>
<dbReference type="InterPro" id="IPR050570">
    <property type="entry name" value="Cell_wall_metabolism_enzyme"/>
</dbReference>
<organism evidence="3 4">
    <name type="scientific">Acidiferrobacter thiooxydans</name>
    <dbReference type="NCBI Taxonomy" id="163359"/>
    <lineage>
        <taxon>Bacteria</taxon>
        <taxon>Pseudomonadati</taxon>
        <taxon>Pseudomonadota</taxon>
        <taxon>Gammaproteobacteria</taxon>
        <taxon>Acidiferrobacterales</taxon>
        <taxon>Acidiferrobacteraceae</taxon>
        <taxon>Acidiferrobacter</taxon>
    </lineage>
</organism>
<evidence type="ECO:0000256" key="1">
    <source>
        <dbReference type="SAM" id="Coils"/>
    </source>
</evidence>
<feature type="coiled-coil region" evidence="1">
    <location>
        <begin position="40"/>
        <end position="102"/>
    </location>
</feature>
<reference evidence="3 4" key="1">
    <citation type="submission" date="2018-02" db="EMBL/GenBank/DDBJ databases">
        <title>Insights into the biology of acidophilic members of the Acidiferrobacteraceae family derived from comparative genomic analyses.</title>
        <authorList>
            <person name="Issotta F."/>
            <person name="Thyssen C."/>
            <person name="Mena C."/>
            <person name="Moya A."/>
            <person name="Bellenberg S."/>
            <person name="Sproer C."/>
            <person name="Covarrubias P.C."/>
            <person name="Sand W."/>
            <person name="Quatrini R."/>
            <person name="Vera M."/>
        </authorList>
    </citation>
    <scope>NUCLEOTIDE SEQUENCE [LARGE SCALE GENOMIC DNA]</scope>
    <source>
        <strain evidence="4">m-1</strain>
    </source>
</reference>
<dbReference type="CDD" id="cd12797">
    <property type="entry name" value="M23_peptidase"/>
    <property type="match status" value="1"/>
</dbReference>
<dbReference type="Proteomes" id="UP000253250">
    <property type="component" value="Unassembled WGS sequence"/>
</dbReference>
<dbReference type="PANTHER" id="PTHR21666:SF270">
    <property type="entry name" value="MUREIN HYDROLASE ACTIVATOR ENVC"/>
    <property type="match status" value="1"/>
</dbReference>
<dbReference type="InterPro" id="IPR016047">
    <property type="entry name" value="M23ase_b-sheet_dom"/>
</dbReference>
<dbReference type="InterPro" id="IPR011055">
    <property type="entry name" value="Dup_hybrid_motif"/>
</dbReference>
<gene>
    <name evidence="3" type="ORF">C4900_00755</name>
</gene>
<dbReference type="AlphaFoldDB" id="A0A368HG39"/>
<feature type="domain" description="M23ase beta-sheet core" evidence="2">
    <location>
        <begin position="290"/>
        <end position="383"/>
    </location>
</feature>
<accession>A0A368HG39</accession>
<dbReference type="EMBL" id="PSYR01000001">
    <property type="protein sequence ID" value="RCN58363.1"/>
    <property type="molecule type" value="Genomic_DNA"/>
</dbReference>
<evidence type="ECO:0000313" key="4">
    <source>
        <dbReference type="Proteomes" id="UP000253250"/>
    </source>
</evidence>
<dbReference type="SUPFAM" id="SSF51261">
    <property type="entry name" value="Duplicated hybrid motif"/>
    <property type="match status" value="1"/>
</dbReference>
<name>A0A368HG39_9GAMM</name>
<comment type="caution">
    <text evidence="3">The sequence shown here is derived from an EMBL/GenBank/DDBJ whole genome shotgun (WGS) entry which is preliminary data.</text>
</comment>
<dbReference type="OrthoDB" id="9784703at2"/>
<dbReference type="PANTHER" id="PTHR21666">
    <property type="entry name" value="PEPTIDASE-RELATED"/>
    <property type="match status" value="1"/>
</dbReference>
<dbReference type="Gene3D" id="2.70.70.10">
    <property type="entry name" value="Glucose Permease (Domain IIA)"/>
    <property type="match status" value="1"/>
</dbReference>
<evidence type="ECO:0000313" key="3">
    <source>
        <dbReference type="EMBL" id="RCN58363.1"/>
    </source>
</evidence>
<keyword evidence="1" id="KW-0175">Coiled coil</keyword>
<dbReference type="RefSeq" id="WP_114282127.1">
    <property type="nucleotide sequence ID" value="NZ_PSYR01000001.1"/>
</dbReference>